<dbReference type="InterPro" id="IPR001138">
    <property type="entry name" value="Zn2Cys6_DnaBD"/>
</dbReference>
<dbReference type="STRING" id="91626.A0A0C9LWH7"/>
<dbReference type="OrthoDB" id="4456959at2759"/>
<keyword evidence="5" id="KW-1185">Reference proteome</keyword>
<evidence type="ECO:0000259" key="3">
    <source>
        <dbReference type="PROSITE" id="PS50048"/>
    </source>
</evidence>
<gene>
    <name evidence="4" type="ORF">MAM1_0210c08059</name>
</gene>
<dbReference type="Proteomes" id="UP000053815">
    <property type="component" value="Unassembled WGS sequence"/>
</dbReference>
<sequence length="615" mass="70020">MQCIQCRRRKVKCDFTHPQCSRCAASGSPCAYADAPPRVDSQAFDHLGNHVAELHKRMKTTQSELSRMLSFSNLCQSNHNSAATTTWTLSLTPSGIRINTNITNIHELYQILLQGITRLEINNRAWVNVPSIVNSGHSNVDAMSVVSGYPCLIKQEAPTDDLQLLVHSCYQSCFLPYQIVAHHEFLQKYHDPQSPQELLLVNSIHAWVAKHTSIYHGTLSSVATIDVAGEGHFLEAKQLLRRCFTISNATTIHALLNLYMYQLSCERTTLAYLYIGLAIRMAEDLGLHKKDHTSLDLKQRETNKRLWWSVYWLDLCAALESNRPTTVDDKDCDIEYPTRLEDEDAETGYRIAFSVASIQLMKIRKIINKHLPSERKSGSCLLDAVAHLESRLKQWLQELPSYFSFATANKRGTAFCDEACLILNIQYHTTWIMLHKLFLKEQDIADSPVTLLSLDVCIRSANLITQLLQMYTKQPHWCHFYYCLDGVAESVYIHQKSVSCNTTDALAKQTALDHLATTIQILYESPLNYMQKVKGIIRQVRYLLGEQQGQEITLQPHSQPPPPPDICQTLTTETTVATERILLRQPNVNIMDFMQPTFSNEELNQMLSIYNDESI</sequence>
<dbReference type="PANTHER" id="PTHR46910:SF1">
    <property type="entry name" value="MISCELLANEOUS ZN(II)2CYS6 TRANSCRIPTION FACTOR (EUROFUNG)-RELATED"/>
    <property type="match status" value="1"/>
</dbReference>
<dbReference type="GO" id="GO:0006351">
    <property type="term" value="P:DNA-templated transcription"/>
    <property type="evidence" value="ECO:0007669"/>
    <property type="project" value="InterPro"/>
</dbReference>
<dbReference type="InterPro" id="IPR050987">
    <property type="entry name" value="AtrR-like"/>
</dbReference>
<name>A0A0C9LWH7_9FUNG</name>
<evidence type="ECO:0000256" key="2">
    <source>
        <dbReference type="ARBA" id="ARBA00023242"/>
    </source>
</evidence>
<reference evidence="4" key="1">
    <citation type="submission" date="2014-09" db="EMBL/GenBank/DDBJ databases">
        <title>Draft genome sequence of an oleaginous Mucoromycotina fungus Mucor ambiguus NBRC6742.</title>
        <authorList>
            <person name="Takeda I."/>
            <person name="Yamane N."/>
            <person name="Morita T."/>
            <person name="Tamano K."/>
            <person name="Machida M."/>
            <person name="Baker S."/>
            <person name="Koike H."/>
        </authorList>
    </citation>
    <scope>NUCLEOTIDE SEQUENCE</scope>
    <source>
        <strain evidence="4">NBRC 6742</strain>
    </source>
</reference>
<organism evidence="4">
    <name type="scientific">Mucor ambiguus</name>
    <dbReference type="NCBI Taxonomy" id="91626"/>
    <lineage>
        <taxon>Eukaryota</taxon>
        <taxon>Fungi</taxon>
        <taxon>Fungi incertae sedis</taxon>
        <taxon>Mucoromycota</taxon>
        <taxon>Mucoromycotina</taxon>
        <taxon>Mucoromycetes</taxon>
        <taxon>Mucorales</taxon>
        <taxon>Mucorineae</taxon>
        <taxon>Mucoraceae</taxon>
        <taxon>Mucor</taxon>
    </lineage>
</organism>
<feature type="domain" description="Zn(2)-C6 fungal-type" evidence="3">
    <location>
        <begin position="2"/>
        <end position="32"/>
    </location>
</feature>
<dbReference type="Pfam" id="PF00172">
    <property type="entry name" value="Zn_clus"/>
    <property type="match status" value="1"/>
</dbReference>
<dbReference type="CDD" id="cd00067">
    <property type="entry name" value="GAL4"/>
    <property type="match status" value="1"/>
</dbReference>
<proteinExistence type="predicted"/>
<keyword evidence="2" id="KW-0539">Nucleus</keyword>
<accession>A0A0C9LWH7</accession>
<dbReference type="GO" id="GO:0000981">
    <property type="term" value="F:DNA-binding transcription factor activity, RNA polymerase II-specific"/>
    <property type="evidence" value="ECO:0007669"/>
    <property type="project" value="InterPro"/>
</dbReference>
<evidence type="ECO:0000313" key="5">
    <source>
        <dbReference type="Proteomes" id="UP000053815"/>
    </source>
</evidence>
<dbReference type="SUPFAM" id="SSF57701">
    <property type="entry name" value="Zn2/Cys6 DNA-binding domain"/>
    <property type="match status" value="1"/>
</dbReference>
<protein>
    <recommendedName>
        <fullName evidence="3">Zn(2)-C6 fungal-type domain-containing protein</fullName>
    </recommendedName>
</protein>
<dbReference type="SMART" id="SM00066">
    <property type="entry name" value="GAL4"/>
    <property type="match status" value="1"/>
</dbReference>
<dbReference type="InterPro" id="IPR036864">
    <property type="entry name" value="Zn2-C6_fun-type_DNA-bd_sf"/>
</dbReference>
<keyword evidence="1" id="KW-0479">Metal-binding</keyword>
<evidence type="ECO:0000256" key="1">
    <source>
        <dbReference type="ARBA" id="ARBA00022723"/>
    </source>
</evidence>
<dbReference type="Pfam" id="PF04082">
    <property type="entry name" value="Fungal_trans"/>
    <property type="match status" value="1"/>
</dbReference>
<dbReference type="AlphaFoldDB" id="A0A0C9LWH7"/>
<dbReference type="Gene3D" id="4.10.240.10">
    <property type="entry name" value="Zn(2)-C6 fungal-type DNA-binding domain"/>
    <property type="match status" value="1"/>
</dbReference>
<dbReference type="InterPro" id="IPR007219">
    <property type="entry name" value="XnlR_reg_dom"/>
</dbReference>
<dbReference type="CDD" id="cd12148">
    <property type="entry name" value="fungal_TF_MHR"/>
    <property type="match status" value="1"/>
</dbReference>
<dbReference type="GO" id="GO:0008270">
    <property type="term" value="F:zinc ion binding"/>
    <property type="evidence" value="ECO:0007669"/>
    <property type="project" value="InterPro"/>
</dbReference>
<dbReference type="EMBL" id="DF836499">
    <property type="protein sequence ID" value="GAN08545.1"/>
    <property type="molecule type" value="Genomic_DNA"/>
</dbReference>
<dbReference type="GO" id="GO:0003677">
    <property type="term" value="F:DNA binding"/>
    <property type="evidence" value="ECO:0007669"/>
    <property type="project" value="InterPro"/>
</dbReference>
<dbReference type="PROSITE" id="PS50048">
    <property type="entry name" value="ZN2_CY6_FUNGAL_2"/>
    <property type="match status" value="1"/>
</dbReference>
<evidence type="ECO:0000313" key="4">
    <source>
        <dbReference type="EMBL" id="GAN08545.1"/>
    </source>
</evidence>
<dbReference type="SMART" id="SM00906">
    <property type="entry name" value="Fungal_trans"/>
    <property type="match status" value="1"/>
</dbReference>
<dbReference type="PANTHER" id="PTHR46910">
    <property type="entry name" value="TRANSCRIPTION FACTOR PDR1"/>
    <property type="match status" value="1"/>
</dbReference>